<comment type="caution">
    <text evidence="1">The sequence shown here is derived from an EMBL/GenBank/DDBJ whole genome shotgun (WGS) entry which is preliminary data.</text>
</comment>
<dbReference type="EMBL" id="QFMX01000033">
    <property type="protein sequence ID" value="PZO71730.1"/>
    <property type="molecule type" value="Genomic_DNA"/>
</dbReference>
<evidence type="ECO:0000313" key="2">
    <source>
        <dbReference type="Proteomes" id="UP000249555"/>
    </source>
</evidence>
<dbReference type="Proteomes" id="UP000249555">
    <property type="component" value="Unassembled WGS sequence"/>
</dbReference>
<dbReference type="AlphaFoldDB" id="A0A2W4YP31"/>
<gene>
    <name evidence="1" type="ORF">DI640_14095</name>
</gene>
<evidence type="ECO:0000313" key="1">
    <source>
        <dbReference type="EMBL" id="PZO71730.1"/>
    </source>
</evidence>
<organism evidence="1 2">
    <name type="scientific">Sphingomonas taxi</name>
    <dbReference type="NCBI Taxonomy" id="1549858"/>
    <lineage>
        <taxon>Bacteria</taxon>
        <taxon>Pseudomonadati</taxon>
        <taxon>Pseudomonadota</taxon>
        <taxon>Alphaproteobacteria</taxon>
        <taxon>Sphingomonadales</taxon>
        <taxon>Sphingomonadaceae</taxon>
        <taxon>Sphingomonas</taxon>
    </lineage>
</organism>
<proteinExistence type="predicted"/>
<protein>
    <submittedName>
        <fullName evidence="1">Uncharacterized protein</fullName>
    </submittedName>
</protein>
<accession>A0A2W4YP31</accession>
<name>A0A2W4YP31_9SPHN</name>
<reference evidence="1 2" key="1">
    <citation type="submission" date="2017-08" db="EMBL/GenBank/DDBJ databases">
        <title>Infants hospitalized years apart are colonized by the same room-sourced microbial strains.</title>
        <authorList>
            <person name="Brooks B."/>
            <person name="Olm M.R."/>
            <person name="Firek B.A."/>
            <person name="Baker R."/>
            <person name="Thomas B.C."/>
            <person name="Morowitz M.J."/>
            <person name="Banfield J.F."/>
        </authorList>
    </citation>
    <scope>NUCLEOTIDE SEQUENCE [LARGE SCALE GENOMIC DNA]</scope>
    <source>
        <strain evidence="1">S2_018_000_R3_119</strain>
    </source>
</reference>
<sequence length="169" mass="18469">MESVATIELDALRVWVLEAGPDRSEFEAHRNALVWLEARGTTPVARGRSLDFGVDAACFAIGDGETGDAFTRLTDIELDAGRGDNFEWILPFIQERPHYARWLEVPPNGHPMFIASTGDDGGFAAVWLHDGTDDLSGILVDIAGRESDSLFLDKLLPERASATARPSTE</sequence>